<evidence type="ECO:0000256" key="1">
    <source>
        <dbReference type="ARBA" id="ARBA00023015"/>
    </source>
</evidence>
<dbReference type="PRINTS" id="PR00598">
    <property type="entry name" value="HTHMARR"/>
</dbReference>
<evidence type="ECO:0000256" key="3">
    <source>
        <dbReference type="ARBA" id="ARBA00023163"/>
    </source>
</evidence>
<dbReference type="KEGG" id="aaq:AOC05_03960"/>
<name>A0A0M5M1F2_9MICC</name>
<dbReference type="PROSITE" id="PS01117">
    <property type="entry name" value="HTH_MARR_1"/>
    <property type="match status" value="1"/>
</dbReference>
<keyword evidence="3" id="KW-0804">Transcription</keyword>
<evidence type="ECO:0000256" key="2">
    <source>
        <dbReference type="ARBA" id="ARBA00023125"/>
    </source>
</evidence>
<dbReference type="RefSeq" id="WP_062005877.1">
    <property type="nucleotide sequence ID" value="NZ_CP012677.1"/>
</dbReference>
<dbReference type="PANTHER" id="PTHR33164">
    <property type="entry name" value="TRANSCRIPTIONAL REGULATOR, MARR FAMILY"/>
    <property type="match status" value="1"/>
</dbReference>
<keyword evidence="1" id="KW-0805">Transcription regulation</keyword>
<keyword evidence="6" id="KW-1185">Reference proteome</keyword>
<organism evidence="5 6">
    <name type="scientific">Arthrobacter alpinus</name>
    <dbReference type="NCBI Taxonomy" id="656366"/>
    <lineage>
        <taxon>Bacteria</taxon>
        <taxon>Bacillati</taxon>
        <taxon>Actinomycetota</taxon>
        <taxon>Actinomycetes</taxon>
        <taxon>Micrococcales</taxon>
        <taxon>Micrococcaceae</taxon>
        <taxon>Arthrobacter</taxon>
    </lineage>
</organism>
<dbReference type="InterPro" id="IPR000835">
    <property type="entry name" value="HTH_MarR-typ"/>
</dbReference>
<evidence type="ECO:0000313" key="5">
    <source>
        <dbReference type="EMBL" id="ALE91687.1"/>
    </source>
</evidence>
<dbReference type="InterPro" id="IPR036390">
    <property type="entry name" value="WH_DNA-bd_sf"/>
</dbReference>
<dbReference type="SMART" id="SM00347">
    <property type="entry name" value="HTH_MARR"/>
    <property type="match status" value="1"/>
</dbReference>
<dbReference type="PATRIC" id="fig|656366.3.peg.864"/>
<dbReference type="InterPro" id="IPR036388">
    <property type="entry name" value="WH-like_DNA-bd_sf"/>
</dbReference>
<dbReference type="GO" id="GO:0006950">
    <property type="term" value="P:response to stress"/>
    <property type="evidence" value="ECO:0007669"/>
    <property type="project" value="TreeGrafter"/>
</dbReference>
<dbReference type="EMBL" id="CP012677">
    <property type="protein sequence ID" value="ALE91687.1"/>
    <property type="molecule type" value="Genomic_DNA"/>
</dbReference>
<reference evidence="6" key="1">
    <citation type="submission" date="2015-09" db="EMBL/GenBank/DDBJ databases">
        <title>Complete genome of Arthrobacter alpinus strain R3.8.</title>
        <authorList>
            <person name="See-Too W.S."/>
            <person name="Chan K.G."/>
        </authorList>
    </citation>
    <scope>NUCLEOTIDE SEQUENCE [LARGE SCALE GENOMIC DNA]</scope>
    <source>
        <strain evidence="6">R3.8</strain>
    </source>
</reference>
<feature type="domain" description="HTH marR-type" evidence="4">
    <location>
        <begin position="16"/>
        <end position="157"/>
    </location>
</feature>
<dbReference type="GO" id="GO:0003700">
    <property type="term" value="F:DNA-binding transcription factor activity"/>
    <property type="evidence" value="ECO:0007669"/>
    <property type="project" value="InterPro"/>
</dbReference>
<sequence>MTTAAKPSPDGPPPDPSEMNAAIEDVEFQLGLLWRRARSINHALARKVHPDLEPAAYGLLSVLMNQGGLRLTELAKYIGVGKPSVSRQISFLERLGLVSKLSDPSDGRAQLIVLTPAGISKMWALHAGRQEAFHSLLSHWDTAELTTLATLLAKLNNIGKEGANLG</sequence>
<dbReference type="OrthoDB" id="9154853at2"/>
<dbReference type="PROSITE" id="PS50995">
    <property type="entry name" value="HTH_MARR_2"/>
    <property type="match status" value="1"/>
</dbReference>
<dbReference type="SUPFAM" id="SSF46785">
    <property type="entry name" value="Winged helix' DNA-binding domain"/>
    <property type="match status" value="1"/>
</dbReference>
<dbReference type="GO" id="GO:0003677">
    <property type="term" value="F:DNA binding"/>
    <property type="evidence" value="ECO:0007669"/>
    <property type="project" value="UniProtKB-KW"/>
</dbReference>
<dbReference type="Pfam" id="PF12802">
    <property type="entry name" value="MarR_2"/>
    <property type="match status" value="1"/>
</dbReference>
<dbReference type="InterPro" id="IPR023187">
    <property type="entry name" value="Tscrpt_reg_MarR-type_CS"/>
</dbReference>
<accession>A0A0M5M1F2</accession>
<evidence type="ECO:0000313" key="6">
    <source>
        <dbReference type="Proteomes" id="UP000062833"/>
    </source>
</evidence>
<dbReference type="Proteomes" id="UP000062833">
    <property type="component" value="Chromosome"/>
</dbReference>
<dbReference type="InterPro" id="IPR039422">
    <property type="entry name" value="MarR/SlyA-like"/>
</dbReference>
<protein>
    <submittedName>
        <fullName evidence="5">MarR family transcriptional regulator</fullName>
    </submittedName>
</protein>
<keyword evidence="2" id="KW-0238">DNA-binding</keyword>
<proteinExistence type="predicted"/>
<dbReference type="Gene3D" id="1.10.10.10">
    <property type="entry name" value="Winged helix-like DNA-binding domain superfamily/Winged helix DNA-binding domain"/>
    <property type="match status" value="1"/>
</dbReference>
<dbReference type="AlphaFoldDB" id="A0A0M5M1F2"/>
<gene>
    <name evidence="5" type="ORF">AOC05_03960</name>
</gene>
<dbReference type="PANTHER" id="PTHR33164:SF57">
    <property type="entry name" value="MARR-FAMILY TRANSCRIPTIONAL REGULATOR"/>
    <property type="match status" value="1"/>
</dbReference>
<evidence type="ECO:0000259" key="4">
    <source>
        <dbReference type="PROSITE" id="PS50995"/>
    </source>
</evidence>